<dbReference type="Proteomes" id="UP000199058">
    <property type="component" value="Unassembled WGS sequence"/>
</dbReference>
<evidence type="ECO:0000313" key="6">
    <source>
        <dbReference type="EMBL" id="SFC44712.1"/>
    </source>
</evidence>
<keyword evidence="3 5" id="KW-1133">Transmembrane helix</keyword>
<organism evidence="6 7">
    <name type="scientific">Marinospirillum celere</name>
    <dbReference type="NCBI Taxonomy" id="1122252"/>
    <lineage>
        <taxon>Bacteria</taxon>
        <taxon>Pseudomonadati</taxon>
        <taxon>Pseudomonadota</taxon>
        <taxon>Gammaproteobacteria</taxon>
        <taxon>Oceanospirillales</taxon>
        <taxon>Oceanospirillaceae</taxon>
        <taxon>Marinospirillum</taxon>
    </lineage>
</organism>
<accession>A0A1I1J9P4</accession>
<dbReference type="PANTHER" id="PTHR36926">
    <property type="entry name" value="COLICIN V PRODUCTION PROTEIN"/>
    <property type="match status" value="1"/>
</dbReference>
<feature type="transmembrane region" description="Helical" evidence="5">
    <location>
        <begin position="6"/>
        <end position="24"/>
    </location>
</feature>
<keyword evidence="7" id="KW-1185">Reference proteome</keyword>
<evidence type="ECO:0000256" key="3">
    <source>
        <dbReference type="ARBA" id="ARBA00022989"/>
    </source>
</evidence>
<dbReference type="PANTHER" id="PTHR36926:SF1">
    <property type="entry name" value="COLICIN V PRODUCTION PROTEIN"/>
    <property type="match status" value="1"/>
</dbReference>
<comment type="subcellular location">
    <subcellularLocation>
        <location evidence="1">Membrane</location>
        <topology evidence="1">Multi-pass membrane protein</topology>
    </subcellularLocation>
</comment>
<evidence type="ECO:0000256" key="2">
    <source>
        <dbReference type="ARBA" id="ARBA00022692"/>
    </source>
</evidence>
<evidence type="ECO:0000256" key="5">
    <source>
        <dbReference type="SAM" id="Phobius"/>
    </source>
</evidence>
<dbReference type="GO" id="GO:0009403">
    <property type="term" value="P:toxin biosynthetic process"/>
    <property type="evidence" value="ECO:0007669"/>
    <property type="project" value="InterPro"/>
</dbReference>
<dbReference type="STRING" id="1122252.SAMN05660443_2666"/>
<name>A0A1I1J9P4_9GAMM</name>
<keyword evidence="4 5" id="KW-0472">Membrane</keyword>
<evidence type="ECO:0000256" key="1">
    <source>
        <dbReference type="ARBA" id="ARBA00004141"/>
    </source>
</evidence>
<dbReference type="EMBL" id="FOLH01000006">
    <property type="protein sequence ID" value="SFC44712.1"/>
    <property type="molecule type" value="Genomic_DNA"/>
</dbReference>
<reference evidence="6 7" key="1">
    <citation type="submission" date="2016-10" db="EMBL/GenBank/DDBJ databases">
        <authorList>
            <person name="de Groot N.N."/>
        </authorList>
    </citation>
    <scope>NUCLEOTIDE SEQUENCE [LARGE SCALE GENOMIC DNA]</scope>
    <source>
        <strain evidence="6 7">DSM 18438</strain>
    </source>
</reference>
<dbReference type="Pfam" id="PF02674">
    <property type="entry name" value="Colicin_V"/>
    <property type="match status" value="1"/>
</dbReference>
<protein>
    <submittedName>
        <fullName evidence="6">Membrane protein required for colicin V production</fullName>
    </submittedName>
</protein>
<dbReference type="InterPro" id="IPR003825">
    <property type="entry name" value="Colicin-V_CvpA"/>
</dbReference>
<evidence type="ECO:0000256" key="4">
    <source>
        <dbReference type="ARBA" id="ARBA00023136"/>
    </source>
</evidence>
<dbReference type="InterPro" id="IPR052719">
    <property type="entry name" value="CvpA-like"/>
</dbReference>
<dbReference type="AlphaFoldDB" id="A0A1I1J9P4"/>
<keyword evidence="2 5" id="KW-0812">Transmembrane</keyword>
<feature type="transmembrane region" description="Helical" evidence="5">
    <location>
        <begin position="68"/>
        <end position="91"/>
    </location>
</feature>
<proteinExistence type="predicted"/>
<dbReference type="OrthoDB" id="9810601at2"/>
<gene>
    <name evidence="6" type="ORF">SAMN05660443_2666</name>
</gene>
<feature type="transmembrane region" description="Helical" evidence="5">
    <location>
        <begin position="103"/>
        <end position="126"/>
    </location>
</feature>
<sequence length="161" mass="17614">MMGMNALDIFFIVILLASTLLAFWKGFVHQVLSLAGWIVALLAARMLGQQVAPLFDFILADPGLQLAAAYVAITVVVLLASKVISAGFGTLVEKIGLGKLDRFLGSIFGVVRGVVIIVLGVAIASLTDLRYHAWWQESRLMPYMEEVRDFSASHLEDYISE</sequence>
<dbReference type="RefSeq" id="WP_091964666.1">
    <property type="nucleotide sequence ID" value="NZ_FOLH01000006.1"/>
</dbReference>
<feature type="transmembrane region" description="Helical" evidence="5">
    <location>
        <begin position="31"/>
        <end position="48"/>
    </location>
</feature>
<evidence type="ECO:0000313" key="7">
    <source>
        <dbReference type="Proteomes" id="UP000199058"/>
    </source>
</evidence>
<dbReference type="GO" id="GO:0016020">
    <property type="term" value="C:membrane"/>
    <property type="evidence" value="ECO:0007669"/>
    <property type="project" value="UniProtKB-SubCell"/>
</dbReference>